<sequence>MWCLRYVPLRTVLCQNSRIPFHRRPFSDKISDAYSHARRRPAPSKEQNPYMTRAKYEEQMRSQRARSVGAERGVMPTRWQKFCLVLTRMYRKPSDIPEYVGNGTMNRMHDRMRVVFICIGVVCFFVLAFYFESQTASKIARDRDSMASRSRIDVDGRSNRLGSNIATFVCDLFASVTKTLVSVRMSLSLKRLPSCILLSRYSRTCLSFRGISDRISNAYNNTLQRQGQALKEGGGAYMTKSRFLEEMQHQRVQDVGAEYGEMPNKWQKFCLVLTRMYHSQSEIPQYVRSGTMNRMHDRMRIVFIAVAVACFYVFFFYIEHSTASKISKDRDDAMTNEKSQ</sequence>
<name>A0AA36HC61_CYLNA</name>
<protein>
    <recommendedName>
        <fullName evidence="9">Transmembrane protein</fullName>
    </recommendedName>
</protein>
<dbReference type="EMBL" id="CATQJL010000316">
    <property type="protein sequence ID" value="CAJ0607298.1"/>
    <property type="molecule type" value="Genomic_DNA"/>
</dbReference>
<dbReference type="PANTHER" id="PTHR13674">
    <property type="entry name" value="GROWTH AND TRANSFORMATION-DEPENDENT PROTEIN"/>
    <property type="match status" value="1"/>
</dbReference>
<comment type="similarity">
    <text evidence="2">Belongs to the UPF0389 family.</text>
</comment>
<organism evidence="7 8">
    <name type="scientific">Cylicocyclus nassatus</name>
    <name type="common">Nematode worm</name>
    <dbReference type="NCBI Taxonomy" id="53992"/>
    <lineage>
        <taxon>Eukaryota</taxon>
        <taxon>Metazoa</taxon>
        <taxon>Ecdysozoa</taxon>
        <taxon>Nematoda</taxon>
        <taxon>Chromadorea</taxon>
        <taxon>Rhabditida</taxon>
        <taxon>Rhabditina</taxon>
        <taxon>Rhabditomorpha</taxon>
        <taxon>Strongyloidea</taxon>
        <taxon>Strongylidae</taxon>
        <taxon>Cylicocyclus</taxon>
    </lineage>
</organism>
<comment type="caution">
    <text evidence="7">The sequence shown here is derived from an EMBL/GenBank/DDBJ whole genome shotgun (WGS) entry which is preliminary data.</text>
</comment>
<dbReference type="AlphaFoldDB" id="A0AA36HC61"/>
<accession>A0AA36HC61</accession>
<feature type="transmembrane region" description="Helical" evidence="6">
    <location>
        <begin position="301"/>
        <end position="318"/>
    </location>
</feature>
<dbReference type="Pfam" id="PF06388">
    <property type="entry name" value="DUF1075"/>
    <property type="match status" value="1"/>
</dbReference>
<keyword evidence="3 6" id="KW-0812">Transmembrane</keyword>
<evidence type="ECO:0000256" key="3">
    <source>
        <dbReference type="ARBA" id="ARBA00022692"/>
    </source>
</evidence>
<evidence type="ECO:0000256" key="1">
    <source>
        <dbReference type="ARBA" id="ARBA00004167"/>
    </source>
</evidence>
<evidence type="ECO:0000256" key="2">
    <source>
        <dbReference type="ARBA" id="ARBA00007363"/>
    </source>
</evidence>
<evidence type="ECO:0000313" key="7">
    <source>
        <dbReference type="EMBL" id="CAJ0607298.1"/>
    </source>
</evidence>
<dbReference type="GO" id="GO:0016020">
    <property type="term" value="C:membrane"/>
    <property type="evidence" value="ECO:0007669"/>
    <property type="project" value="UniProtKB-SubCell"/>
</dbReference>
<keyword evidence="4 6" id="KW-1133">Transmembrane helix</keyword>
<feature type="transmembrane region" description="Helical" evidence="6">
    <location>
        <begin position="114"/>
        <end position="131"/>
    </location>
</feature>
<reference evidence="7" key="1">
    <citation type="submission" date="2023-07" db="EMBL/GenBank/DDBJ databases">
        <authorList>
            <consortium name="CYATHOMIX"/>
        </authorList>
    </citation>
    <scope>NUCLEOTIDE SEQUENCE</scope>
    <source>
        <strain evidence="7">N/A</strain>
    </source>
</reference>
<evidence type="ECO:0008006" key="9">
    <source>
        <dbReference type="Google" id="ProtNLM"/>
    </source>
</evidence>
<dbReference type="Proteomes" id="UP001176961">
    <property type="component" value="Unassembled WGS sequence"/>
</dbReference>
<gene>
    <name evidence="7" type="ORF">CYNAS_LOCUS19281</name>
</gene>
<evidence type="ECO:0000256" key="6">
    <source>
        <dbReference type="SAM" id="Phobius"/>
    </source>
</evidence>
<evidence type="ECO:0000313" key="8">
    <source>
        <dbReference type="Proteomes" id="UP001176961"/>
    </source>
</evidence>
<keyword evidence="8" id="KW-1185">Reference proteome</keyword>
<evidence type="ECO:0000256" key="4">
    <source>
        <dbReference type="ARBA" id="ARBA00022989"/>
    </source>
</evidence>
<evidence type="ECO:0000256" key="5">
    <source>
        <dbReference type="ARBA" id="ARBA00023136"/>
    </source>
</evidence>
<keyword evidence="5 6" id="KW-0472">Membrane</keyword>
<proteinExistence type="inferred from homology"/>
<dbReference type="PANTHER" id="PTHR13674:SF5">
    <property type="entry name" value="UPF0389 PROTEIN CG9231"/>
    <property type="match status" value="1"/>
</dbReference>
<dbReference type="InterPro" id="IPR009432">
    <property type="entry name" value="DUF1075"/>
</dbReference>
<comment type="subcellular location">
    <subcellularLocation>
        <location evidence="1">Membrane</location>
        <topology evidence="1">Single-pass membrane protein</topology>
    </subcellularLocation>
</comment>